<keyword evidence="2" id="KW-1133">Transmembrane helix</keyword>
<organism evidence="4 5">
    <name type="scientific">Phycomyces blakesleeanus (strain ATCC 8743b / DSM 1359 / FGSC 10004 / NBRC 33097 / NRRL 1555)</name>
    <dbReference type="NCBI Taxonomy" id="763407"/>
    <lineage>
        <taxon>Eukaryota</taxon>
        <taxon>Fungi</taxon>
        <taxon>Fungi incertae sedis</taxon>
        <taxon>Mucoromycota</taxon>
        <taxon>Mucoromycotina</taxon>
        <taxon>Mucoromycetes</taxon>
        <taxon>Mucorales</taxon>
        <taxon>Phycomycetaceae</taxon>
        <taxon>Phycomyces</taxon>
    </lineage>
</organism>
<dbReference type="PANTHER" id="PTHR12286">
    <property type="entry name" value="SACCHAROPINE DEHYDROGENASE-LIKE OXIDOREDUCTASE"/>
    <property type="match status" value="1"/>
</dbReference>
<name>A0A167NL91_PHYB8</name>
<dbReference type="InterPro" id="IPR005097">
    <property type="entry name" value="Sacchrp_dh_NADP-bd"/>
</dbReference>
<dbReference type="RefSeq" id="XP_018294219.1">
    <property type="nucleotide sequence ID" value="XM_018430945.1"/>
</dbReference>
<evidence type="ECO:0000313" key="4">
    <source>
        <dbReference type="EMBL" id="OAD76179.1"/>
    </source>
</evidence>
<sequence length="445" mass="49780">MSNKFDITVFGATGLTGKRIVNHIYELSTTQPTNFPDNFQWAVGGRDFQRLEEVVDDISQKYPNSSLPRPSVIVADVVRRESVDEMTRQSKVVLNAVGPFRYMGEYVVRSCVDQGCDYIDVSGEPEFIERMQRTYHDVAVKKNVTIVHSCGFDSVPADLGVLKLKQLYTVNKWTPIHIEGFMKIHAGSSGLRMGYATYESAVNGVGSVELLREIRKVSELPQLPRQSGPRLKFRKGLRKDKDYGYHVPFLFADPSIVRLSQQLFLAGHAAPPTLPEDAAMPPTVQFAEYLLLPSFWICVLYYYYTTIFGLLASSPWGRNVLLRNPERFTHGLASKKDPTQEQLDETSFELILRSKGYSSQTLPSSDEPLDQSITLVVSGPEPGYISTPRMALQCAFTLLRGKPTGQVPLGVLTPSTAFWNTDIIDRLSSVGISFEQVSPFDSNTQ</sequence>
<evidence type="ECO:0000259" key="3">
    <source>
        <dbReference type="Pfam" id="PF03435"/>
    </source>
</evidence>
<dbReference type="Proteomes" id="UP000077315">
    <property type="component" value="Unassembled WGS sequence"/>
</dbReference>
<protein>
    <recommendedName>
        <fullName evidence="3">Saccharopine dehydrogenase NADP binding domain-containing protein</fullName>
    </recommendedName>
</protein>
<dbReference type="InterPro" id="IPR051276">
    <property type="entry name" value="Saccharopine_DH-like_oxidrdct"/>
</dbReference>
<feature type="domain" description="Saccharopine dehydrogenase NADP binding" evidence="3">
    <location>
        <begin position="8"/>
        <end position="147"/>
    </location>
</feature>
<dbReference type="SUPFAM" id="SSF51735">
    <property type="entry name" value="NAD(P)-binding Rossmann-fold domains"/>
    <property type="match status" value="1"/>
</dbReference>
<evidence type="ECO:0000313" key="5">
    <source>
        <dbReference type="Proteomes" id="UP000077315"/>
    </source>
</evidence>
<evidence type="ECO:0000256" key="1">
    <source>
        <dbReference type="ARBA" id="ARBA00038048"/>
    </source>
</evidence>
<keyword evidence="2" id="KW-0472">Membrane</keyword>
<evidence type="ECO:0000256" key="2">
    <source>
        <dbReference type="SAM" id="Phobius"/>
    </source>
</evidence>
<dbReference type="EMBL" id="KV440976">
    <property type="protein sequence ID" value="OAD76179.1"/>
    <property type="molecule type" value="Genomic_DNA"/>
</dbReference>
<accession>A0A167NL91</accession>
<comment type="similarity">
    <text evidence="1">Belongs to the saccharopine dehydrogenase family.</text>
</comment>
<dbReference type="AlphaFoldDB" id="A0A167NL91"/>
<dbReference type="OrthoDB" id="10268090at2759"/>
<dbReference type="PANTHER" id="PTHR12286:SF5">
    <property type="entry name" value="SACCHAROPINE DEHYDROGENASE-LIKE OXIDOREDUCTASE"/>
    <property type="match status" value="1"/>
</dbReference>
<dbReference type="Gene3D" id="3.40.50.720">
    <property type="entry name" value="NAD(P)-binding Rossmann-like Domain"/>
    <property type="match status" value="1"/>
</dbReference>
<dbReference type="InParanoid" id="A0A167NL91"/>
<dbReference type="GO" id="GO:0005739">
    <property type="term" value="C:mitochondrion"/>
    <property type="evidence" value="ECO:0007669"/>
    <property type="project" value="TreeGrafter"/>
</dbReference>
<proteinExistence type="inferred from homology"/>
<dbReference type="GeneID" id="28991851"/>
<dbReference type="VEuPathDB" id="FungiDB:PHYBLDRAFT_143164"/>
<dbReference type="GO" id="GO:0009247">
    <property type="term" value="P:glycolipid biosynthetic process"/>
    <property type="evidence" value="ECO:0007669"/>
    <property type="project" value="TreeGrafter"/>
</dbReference>
<reference evidence="5" key="1">
    <citation type="submission" date="2015-06" db="EMBL/GenBank/DDBJ databases">
        <title>Expansion of signal transduction pathways in fungi by whole-genome duplication.</title>
        <authorList>
            <consortium name="DOE Joint Genome Institute"/>
            <person name="Corrochano L.M."/>
            <person name="Kuo A."/>
            <person name="Marcet-Houben M."/>
            <person name="Polaino S."/>
            <person name="Salamov A."/>
            <person name="Villalobos J.M."/>
            <person name="Alvarez M.I."/>
            <person name="Avalos J."/>
            <person name="Benito E.P."/>
            <person name="Benoit I."/>
            <person name="Burger G."/>
            <person name="Camino L.P."/>
            <person name="Canovas D."/>
            <person name="Cerda-Olmedo E."/>
            <person name="Cheng J.-F."/>
            <person name="Dominguez A."/>
            <person name="Elias M."/>
            <person name="Eslava A.P."/>
            <person name="Glaser F."/>
            <person name="Grimwood J."/>
            <person name="Gutierrez G."/>
            <person name="Heitman J."/>
            <person name="Henrissat B."/>
            <person name="Iturriaga E.A."/>
            <person name="Lang B.F."/>
            <person name="Lavin J.L."/>
            <person name="Lee S."/>
            <person name="Li W."/>
            <person name="Lindquist E."/>
            <person name="Lopez-Garcia S."/>
            <person name="Luque E.M."/>
            <person name="Marcos A.T."/>
            <person name="Martin J."/>
            <person name="McCluskey K."/>
            <person name="Medina H.R."/>
            <person name="Miralles-Duran A."/>
            <person name="Miyazaki A."/>
            <person name="Munoz-Torres E."/>
            <person name="Oguiza J.A."/>
            <person name="Ohm R."/>
            <person name="Olmedo M."/>
            <person name="Orejas M."/>
            <person name="Ortiz-Castellanos L."/>
            <person name="Pisabarro A.G."/>
            <person name="Rodriguez-Romero J."/>
            <person name="Ruiz-Herrera J."/>
            <person name="Ruiz-Vazquez R."/>
            <person name="Sanz C."/>
            <person name="Schackwitz W."/>
            <person name="Schmutz J."/>
            <person name="Shahriari M."/>
            <person name="Shelest E."/>
            <person name="Silva-Franco F."/>
            <person name="Soanes D."/>
            <person name="Syed K."/>
            <person name="Tagua V.G."/>
            <person name="Talbot N.J."/>
            <person name="Thon M."/>
            <person name="De vries R.P."/>
            <person name="Wiebenga A."/>
            <person name="Yadav J.S."/>
            <person name="Braun E.L."/>
            <person name="Baker S."/>
            <person name="Garre V."/>
            <person name="Horwitz B."/>
            <person name="Torres-Martinez S."/>
            <person name="Idnurm A."/>
            <person name="Herrera-Estrella A."/>
            <person name="Gabaldon T."/>
            <person name="Grigoriev I.V."/>
        </authorList>
    </citation>
    <scope>NUCLEOTIDE SEQUENCE [LARGE SCALE GENOMIC DNA]</scope>
    <source>
        <strain evidence="5">NRRL 1555(-)</strain>
    </source>
</reference>
<dbReference type="GO" id="GO:0005886">
    <property type="term" value="C:plasma membrane"/>
    <property type="evidence" value="ECO:0007669"/>
    <property type="project" value="TreeGrafter"/>
</dbReference>
<dbReference type="GO" id="GO:0005811">
    <property type="term" value="C:lipid droplet"/>
    <property type="evidence" value="ECO:0007669"/>
    <property type="project" value="TreeGrafter"/>
</dbReference>
<keyword evidence="5" id="KW-1185">Reference proteome</keyword>
<gene>
    <name evidence="4" type="ORF">PHYBLDRAFT_143164</name>
</gene>
<feature type="transmembrane region" description="Helical" evidence="2">
    <location>
        <begin position="289"/>
        <end position="313"/>
    </location>
</feature>
<dbReference type="Pfam" id="PF03435">
    <property type="entry name" value="Sacchrp_dh_NADP"/>
    <property type="match status" value="1"/>
</dbReference>
<keyword evidence="2" id="KW-0812">Transmembrane</keyword>
<dbReference type="InterPro" id="IPR036291">
    <property type="entry name" value="NAD(P)-bd_dom_sf"/>
</dbReference>